<evidence type="ECO:0000256" key="4">
    <source>
        <dbReference type="SAM" id="Phobius"/>
    </source>
</evidence>
<dbReference type="InterPro" id="IPR004089">
    <property type="entry name" value="MCPsignal_dom"/>
</dbReference>
<gene>
    <name evidence="6" type="ORF">E5K04_05400</name>
</gene>
<dbReference type="PANTHER" id="PTHR32089">
    <property type="entry name" value="METHYL-ACCEPTING CHEMOTAXIS PROTEIN MCPB"/>
    <property type="match status" value="1"/>
</dbReference>
<evidence type="ECO:0000256" key="3">
    <source>
        <dbReference type="SAM" id="Coils"/>
    </source>
</evidence>
<protein>
    <submittedName>
        <fullName evidence="6">Chemotaxis protein</fullName>
    </submittedName>
</protein>
<dbReference type="GO" id="GO:0007165">
    <property type="term" value="P:signal transduction"/>
    <property type="evidence" value="ECO:0007669"/>
    <property type="project" value="UniProtKB-KW"/>
</dbReference>
<evidence type="ECO:0000256" key="2">
    <source>
        <dbReference type="PROSITE-ProRule" id="PRU00284"/>
    </source>
</evidence>
<organism evidence="6 7">
    <name type="scientific">Crenobacter intestini</name>
    <dbReference type="NCBI Taxonomy" id="2563443"/>
    <lineage>
        <taxon>Bacteria</taxon>
        <taxon>Pseudomonadati</taxon>
        <taxon>Pseudomonadota</taxon>
        <taxon>Betaproteobacteria</taxon>
        <taxon>Neisseriales</taxon>
        <taxon>Neisseriaceae</taxon>
        <taxon>Crenobacter</taxon>
    </lineage>
</organism>
<keyword evidence="4" id="KW-0472">Membrane</keyword>
<reference evidence="6 7" key="1">
    <citation type="submission" date="2019-04" db="EMBL/GenBank/DDBJ databases">
        <title>Crenobacter sp. nov.</title>
        <authorList>
            <person name="Shi S."/>
        </authorList>
    </citation>
    <scope>NUCLEOTIDE SEQUENCE [LARGE SCALE GENOMIC DNA]</scope>
    <source>
        <strain evidence="6 7">GY 70310</strain>
    </source>
</reference>
<evidence type="ECO:0000256" key="1">
    <source>
        <dbReference type="ARBA" id="ARBA00023224"/>
    </source>
</evidence>
<evidence type="ECO:0000313" key="6">
    <source>
        <dbReference type="EMBL" id="TIC84607.1"/>
    </source>
</evidence>
<keyword evidence="3" id="KW-0175">Coiled coil</keyword>
<keyword evidence="1 2" id="KW-0807">Transducer</keyword>
<dbReference type="OrthoDB" id="9808588at2"/>
<dbReference type="Gene3D" id="1.20.120.1530">
    <property type="match status" value="1"/>
</dbReference>
<dbReference type="AlphaFoldDB" id="A0A4T0V072"/>
<dbReference type="SMART" id="SM00283">
    <property type="entry name" value="MA"/>
    <property type="match status" value="1"/>
</dbReference>
<accession>A0A4T0V072</accession>
<dbReference type="Pfam" id="PF00015">
    <property type="entry name" value="MCPsignal"/>
    <property type="match status" value="1"/>
</dbReference>
<evidence type="ECO:0000259" key="5">
    <source>
        <dbReference type="PROSITE" id="PS50111"/>
    </source>
</evidence>
<dbReference type="Proteomes" id="UP000308891">
    <property type="component" value="Unassembled WGS sequence"/>
</dbReference>
<feature type="transmembrane region" description="Helical" evidence="4">
    <location>
        <begin position="53"/>
        <end position="70"/>
    </location>
</feature>
<dbReference type="Gene3D" id="1.10.287.950">
    <property type="entry name" value="Methyl-accepting chemotaxis protein"/>
    <property type="match status" value="1"/>
</dbReference>
<feature type="transmembrane region" description="Helical" evidence="4">
    <location>
        <begin position="27"/>
        <end position="47"/>
    </location>
</feature>
<dbReference type="PROSITE" id="PS50111">
    <property type="entry name" value="CHEMOTAXIS_TRANSDUC_2"/>
    <property type="match status" value="1"/>
</dbReference>
<proteinExistence type="predicted"/>
<dbReference type="Pfam" id="PF13682">
    <property type="entry name" value="CZB"/>
    <property type="match status" value="1"/>
</dbReference>
<comment type="caution">
    <text evidence="6">The sequence shown here is derived from an EMBL/GenBank/DDBJ whole genome shotgun (WGS) entry which is preliminary data.</text>
</comment>
<evidence type="ECO:0000313" key="7">
    <source>
        <dbReference type="Proteomes" id="UP000308891"/>
    </source>
</evidence>
<keyword evidence="4" id="KW-0812">Transmembrane</keyword>
<keyword evidence="4" id="KW-1133">Transmembrane helix</keyword>
<dbReference type="PANTHER" id="PTHR32089:SF112">
    <property type="entry name" value="LYSOZYME-LIKE PROTEIN-RELATED"/>
    <property type="match status" value="1"/>
</dbReference>
<dbReference type="RefSeq" id="WP_136551880.1">
    <property type="nucleotide sequence ID" value="NZ_STGJ01000005.1"/>
</dbReference>
<feature type="domain" description="Methyl-accepting transducer" evidence="5">
    <location>
        <begin position="215"/>
        <end position="378"/>
    </location>
</feature>
<name>A0A4T0V072_9NEIS</name>
<feature type="coiled-coil region" evidence="3">
    <location>
        <begin position="224"/>
        <end position="258"/>
    </location>
</feature>
<sequence>MSRPHTEQLLRSTSRVSRRTPFLEHKFAAACLVFVAMVLVLAVHSIIQRGVGFPNTVVPLLAIVFAVYAWRQQQRPLAVLAEIDRVLKLAAHGETHVRITNTKGLGEIGKVAWSLNELLDVIEAHSKEIATCFERASQGDYSRRALTDGMPGEFALSMRNVNVAMKAMQEAAEFDAKNRLSSQLHALNTGNLLRNLKGNQQDLLRAGAEMNSVLSVAEGNRDGAQASRQTVEELDGEFEEINRRMQQLSQSARELGEASGSIVGAVRLITEITEQTNLLALNAAIEAARAGEVGRGFAVVADEVRKLADRTHSATREIGAIVERLSQRVETMVEQTQATVSQSASASQRVAGFRAEFDEVASAAQSTIDSLSRAKDTAFSSLVKLDHIIYMQNSYIGLEQGGSGAQADETDVPHDQCRLGRWYHGGEGRALYAQRPGFAELEKPHARVHDHVRAAMRAVKGDWLRDREVLDEVVDHMREAERASADVTAAIGLVFEPVPVPAQPTRATA</sequence>
<dbReference type="Gene3D" id="1.20.120.30">
    <property type="entry name" value="Aspartate receptor, ligand-binding domain"/>
    <property type="match status" value="1"/>
</dbReference>
<dbReference type="InterPro" id="IPR025991">
    <property type="entry name" value="Chemoreceptor_zinc-bind_dom"/>
</dbReference>
<keyword evidence="7" id="KW-1185">Reference proteome</keyword>
<dbReference type="SUPFAM" id="SSF58104">
    <property type="entry name" value="Methyl-accepting chemotaxis protein (MCP) signaling domain"/>
    <property type="match status" value="1"/>
</dbReference>
<dbReference type="GO" id="GO:0016020">
    <property type="term" value="C:membrane"/>
    <property type="evidence" value="ECO:0007669"/>
    <property type="project" value="InterPro"/>
</dbReference>
<dbReference type="EMBL" id="STGJ01000005">
    <property type="protein sequence ID" value="TIC84607.1"/>
    <property type="molecule type" value="Genomic_DNA"/>
</dbReference>